<dbReference type="GO" id="GO:0006811">
    <property type="term" value="P:monoatomic ion transport"/>
    <property type="evidence" value="ECO:0007669"/>
    <property type="project" value="UniProtKB-KW"/>
</dbReference>
<name>A0A857CCG7_9HYPH</name>
<keyword evidence="6 10" id="KW-0406">Ion transport</keyword>
<comment type="domain">
    <text evidence="10">Consists of 16-stranded beta-barrel sheets, with large surface-exposed loops, that form a transmembrane pore at the center of each barrel. The pore is partially ocluded by a peptide loop that folds into the pore lumen.</text>
</comment>
<proteinExistence type="inferred from homology"/>
<dbReference type="RefSeq" id="WP_158194997.1">
    <property type="nucleotide sequence ID" value="NZ_CP046908.1"/>
</dbReference>
<dbReference type="InterPro" id="IPR003684">
    <property type="entry name" value="Porin_alphabac"/>
</dbReference>
<sequence length="403" mass="42377">MNIKSILLGASAAALAATGAQAADLPVAPEPVDYVRVCDAFGTGFFYIPGTETCLKIGGSVRAELRINDLLDNGGSAWGGATRNTLPLADSTTMRARGYFNFDSRTNTEYGLLRTYVSVWITADNSAPVTTELDEAFIQLGGFVAGRTGSYFDFYTGDNWGSVLDQGFSDYGETNLFAYTAQFGNGFSASLSAEVANKRGTIAGPVVGTDYYSGHKVPDFVANLRVDQGWGSAQIMGALHHVYGRSVGGLTGGKSKLGWAIGAGATMNLDMIAPGDSFSLQATYSQGAIGYVSSAWAGAFSDAAYNGAGQLKMSTAWGIGGGFTHFWTPAISTSITAAYNSLDQAASAGLADIRDLNVQGNVVWRPVSGLQIGTELEYRNRDIKGVAGNDDALVGVFRVQRTF</sequence>
<keyword evidence="3 10" id="KW-1134">Transmembrane beta strand</keyword>
<dbReference type="Pfam" id="PF02530">
    <property type="entry name" value="Porin_2"/>
    <property type="match status" value="1"/>
</dbReference>
<dbReference type="GO" id="GO:0009279">
    <property type="term" value="C:cell outer membrane"/>
    <property type="evidence" value="ECO:0007669"/>
    <property type="project" value="UniProtKB-SubCell"/>
</dbReference>
<gene>
    <name evidence="11" type="ORF">GH266_17655</name>
</gene>
<evidence type="ECO:0000256" key="7">
    <source>
        <dbReference type="ARBA" id="ARBA00023114"/>
    </source>
</evidence>
<keyword evidence="5 10" id="KW-0732">Signal</keyword>
<keyword evidence="9 10" id="KW-0998">Cell outer membrane</keyword>
<evidence type="ECO:0000256" key="9">
    <source>
        <dbReference type="ARBA" id="ARBA00023237"/>
    </source>
</evidence>
<evidence type="ECO:0000256" key="5">
    <source>
        <dbReference type="ARBA" id="ARBA00022729"/>
    </source>
</evidence>
<protein>
    <recommendedName>
        <fullName evidence="10">Porin</fullName>
    </recommendedName>
</protein>
<evidence type="ECO:0000256" key="8">
    <source>
        <dbReference type="ARBA" id="ARBA00023136"/>
    </source>
</evidence>
<dbReference type="OrthoDB" id="7801681at2"/>
<dbReference type="GO" id="GO:0015288">
    <property type="term" value="F:porin activity"/>
    <property type="evidence" value="ECO:0007669"/>
    <property type="project" value="UniProtKB-KW"/>
</dbReference>
<evidence type="ECO:0000313" key="11">
    <source>
        <dbReference type="EMBL" id="QGZ36152.1"/>
    </source>
</evidence>
<feature type="chain" id="PRO_5033098133" description="Porin" evidence="10">
    <location>
        <begin position="23"/>
        <end position="403"/>
    </location>
</feature>
<keyword evidence="7 10" id="KW-0626">Porin</keyword>
<evidence type="ECO:0000256" key="10">
    <source>
        <dbReference type="RuleBase" id="RU364005"/>
    </source>
</evidence>
<organism evidence="11 12">
    <name type="scientific">Stappia indica</name>
    <dbReference type="NCBI Taxonomy" id="538381"/>
    <lineage>
        <taxon>Bacteria</taxon>
        <taxon>Pseudomonadati</taxon>
        <taxon>Pseudomonadota</taxon>
        <taxon>Alphaproteobacteria</taxon>
        <taxon>Hyphomicrobiales</taxon>
        <taxon>Stappiaceae</taxon>
        <taxon>Stappia</taxon>
    </lineage>
</organism>
<comment type="similarity">
    <text evidence="1 10">Belongs to the alphaproteobacteria porin family.</text>
</comment>
<keyword evidence="4 10" id="KW-0812">Transmembrane</keyword>
<evidence type="ECO:0000256" key="3">
    <source>
        <dbReference type="ARBA" id="ARBA00022452"/>
    </source>
</evidence>
<dbReference type="EMBL" id="CP046908">
    <property type="protein sequence ID" value="QGZ36152.1"/>
    <property type="molecule type" value="Genomic_DNA"/>
</dbReference>
<reference evidence="11 12" key="1">
    <citation type="submission" date="2019-12" db="EMBL/GenBank/DDBJ databases">
        <title>The genome of Stappia indica PHM037.</title>
        <authorList>
            <person name="Kacar D."/>
            <person name="Galan B."/>
            <person name="Canedo L."/>
            <person name="Rodriguez P."/>
            <person name="de la Calle F."/>
            <person name="Garcia J.L."/>
        </authorList>
    </citation>
    <scope>NUCLEOTIDE SEQUENCE [LARGE SCALE GENOMIC DNA]</scope>
    <source>
        <strain evidence="11 12">PHM037</strain>
    </source>
</reference>
<dbReference type="AlphaFoldDB" id="A0A857CCG7"/>
<evidence type="ECO:0000256" key="1">
    <source>
        <dbReference type="ARBA" id="ARBA00009521"/>
    </source>
</evidence>
<evidence type="ECO:0000256" key="6">
    <source>
        <dbReference type="ARBA" id="ARBA00023065"/>
    </source>
</evidence>
<dbReference type="GO" id="GO:0046930">
    <property type="term" value="C:pore complex"/>
    <property type="evidence" value="ECO:0007669"/>
    <property type="project" value="UniProtKB-KW"/>
</dbReference>
<dbReference type="Proteomes" id="UP000435648">
    <property type="component" value="Chromosome"/>
</dbReference>
<accession>A0A857CCG7</accession>
<feature type="signal peptide" evidence="10">
    <location>
        <begin position="1"/>
        <end position="22"/>
    </location>
</feature>
<keyword evidence="2 10" id="KW-0813">Transport</keyword>
<evidence type="ECO:0000256" key="4">
    <source>
        <dbReference type="ARBA" id="ARBA00022692"/>
    </source>
</evidence>
<dbReference type="KEGG" id="siw:GH266_17655"/>
<comment type="function">
    <text evidence="10">Forms passive diffusion pores that allow small molecular weight hydrophilic materials across the outer membrane.</text>
</comment>
<evidence type="ECO:0000313" key="12">
    <source>
        <dbReference type="Proteomes" id="UP000435648"/>
    </source>
</evidence>
<evidence type="ECO:0000256" key="2">
    <source>
        <dbReference type="ARBA" id="ARBA00022448"/>
    </source>
</evidence>
<keyword evidence="8 10" id="KW-0472">Membrane</keyword>
<comment type="subcellular location">
    <subcellularLocation>
        <location evidence="10">Cell outer membrane</location>
        <topology evidence="10">Multi-pass membrane protein</topology>
    </subcellularLocation>
</comment>